<dbReference type="SUPFAM" id="SSF51445">
    <property type="entry name" value="(Trans)glycosidases"/>
    <property type="match status" value="1"/>
</dbReference>
<evidence type="ECO:0000256" key="2">
    <source>
        <dbReference type="ARBA" id="ARBA00012708"/>
    </source>
</evidence>
<dbReference type="InterPro" id="IPR017853">
    <property type="entry name" value="GH"/>
</dbReference>
<evidence type="ECO:0000313" key="5">
    <source>
        <dbReference type="EMBL" id="KAH9299525.1"/>
    </source>
</evidence>
<feature type="non-terminal residue" evidence="5">
    <location>
        <position position="1"/>
    </location>
</feature>
<evidence type="ECO:0000313" key="6">
    <source>
        <dbReference type="Proteomes" id="UP000824469"/>
    </source>
</evidence>
<protein>
    <recommendedName>
        <fullName evidence="2">galactinol--sucrose galactosyltransferase</fullName>
        <ecNumber evidence="2">2.4.1.82</ecNumber>
    </recommendedName>
</protein>
<comment type="caution">
    <text evidence="5">The sequence shown here is derived from an EMBL/GenBank/DDBJ whole genome shotgun (WGS) entry which is preliminary data.</text>
</comment>
<dbReference type="OMA" id="NIFHQMK"/>
<dbReference type="EC" id="2.4.1.82" evidence="2"/>
<organism evidence="5 6">
    <name type="scientific">Taxus chinensis</name>
    <name type="common">Chinese yew</name>
    <name type="synonym">Taxus wallichiana var. chinensis</name>
    <dbReference type="NCBI Taxonomy" id="29808"/>
    <lineage>
        <taxon>Eukaryota</taxon>
        <taxon>Viridiplantae</taxon>
        <taxon>Streptophyta</taxon>
        <taxon>Embryophyta</taxon>
        <taxon>Tracheophyta</taxon>
        <taxon>Spermatophyta</taxon>
        <taxon>Pinopsida</taxon>
        <taxon>Pinidae</taxon>
        <taxon>Conifers II</taxon>
        <taxon>Cupressales</taxon>
        <taxon>Taxaceae</taxon>
        <taxon>Taxus</taxon>
    </lineage>
</organism>
<comment type="catalytic activity">
    <reaction evidence="4">
        <text>alpha-D-galactosyl-(1-&gt;3)-1D-myo-inositol + sucrose = raffinose + myo-inositol</text>
        <dbReference type="Rhea" id="RHEA:20161"/>
        <dbReference type="ChEBI" id="CHEBI:16634"/>
        <dbReference type="ChEBI" id="CHEBI:17268"/>
        <dbReference type="ChEBI" id="CHEBI:17505"/>
        <dbReference type="ChEBI" id="CHEBI:17992"/>
        <dbReference type="EC" id="2.4.1.82"/>
    </reaction>
</comment>
<evidence type="ECO:0000256" key="3">
    <source>
        <dbReference type="ARBA" id="ARBA00023277"/>
    </source>
</evidence>
<dbReference type="InterPro" id="IPR008811">
    <property type="entry name" value="Glycosyl_hydrolases_36"/>
</dbReference>
<dbReference type="InterPro" id="IPR013785">
    <property type="entry name" value="Aldolase_TIM"/>
</dbReference>
<dbReference type="AlphaFoldDB" id="A0AA38CF98"/>
<sequence>MAALFYSPLHLALPCSLHGRNSSVVPMARRFFSLKFKNSGSSVTAFRNHRNTQSITRCSVSTKELTSRLRIEDRQLSVEGSSLLTDIPKSVKLTPTGSDGVFVGATFGESSNRHVASLGTLKNVRFLSCFRFNLFWMSHKTGTSGREVPDETQFLLVENRGEKNGVCYSVFLPLLEGSFRACLQGNDKDQLQLSLDSGDSTVIGSSFMHSLFIKTGTDPFEVVTDAVKAVELHLQTFLHREEKKLPGITDWFGWCTWDAFYQEVSAEDVEKGLKSLSEGGAPPRFIIIDDGWQSVQKPEHVSDKTPYSRLNHIKENIKFQIDVEEGKRQEDPTKGIQHIVQIAKEKYNLKYVYVWHALAGYWGGVQPGIDEMKSYDSTMQYPASTPDAFQYMAETDSLSVQGLGLMNPKRVFLFYSDLHSYLAASGVDGVKVDVQSILETFGSDFGGRVSLASQYHQALNNSIAQNFPDNGCIACMSHSTDALYFSKQTAVIRASDDFYPRNPLSHTIHVAAVSYNSIFLGEFMQPDWDMFHSLHPAAECHAAARAIGGCPVYVSDKPGVHDFELLRKLVLPDGSVLRALLPGRPTRDCLFVDTLRDGKSLLKIWNMNKYTGVLGVFNCQGAAWSQEERMSVSHDENPKRISQSIHPQDVHLLADATLSDWDGMCAIYSHKGGLMILQKSVALSVTLEVLEYVVYTITPIKNLGADISFAPLGLIDMFNAGGAIRTLEYETVTAKVRIHGCGRFGAYSSTRPKKCLVESLATDFSFDPASGL</sequence>
<keyword evidence="6" id="KW-1185">Reference proteome</keyword>
<keyword evidence="3" id="KW-0119">Carbohydrate metabolism</keyword>
<accession>A0AA38CF98</accession>
<dbReference type="EMBL" id="JAHRHJ020000010">
    <property type="protein sequence ID" value="KAH9299525.1"/>
    <property type="molecule type" value="Genomic_DNA"/>
</dbReference>
<evidence type="ECO:0000256" key="1">
    <source>
        <dbReference type="ARBA" id="ARBA00007240"/>
    </source>
</evidence>
<dbReference type="PANTHER" id="PTHR31268">
    <property type="match status" value="1"/>
</dbReference>
<comment type="similarity">
    <text evidence="1">Belongs to the glycosyl hydrolases 36 family.</text>
</comment>
<gene>
    <name evidence="5" type="ORF">KI387_031207</name>
</gene>
<dbReference type="Proteomes" id="UP000824469">
    <property type="component" value="Unassembled WGS sequence"/>
</dbReference>
<reference evidence="5 6" key="1">
    <citation type="journal article" date="2021" name="Nat. Plants">
        <title>The Taxus genome provides insights into paclitaxel biosynthesis.</title>
        <authorList>
            <person name="Xiong X."/>
            <person name="Gou J."/>
            <person name="Liao Q."/>
            <person name="Li Y."/>
            <person name="Zhou Q."/>
            <person name="Bi G."/>
            <person name="Li C."/>
            <person name="Du R."/>
            <person name="Wang X."/>
            <person name="Sun T."/>
            <person name="Guo L."/>
            <person name="Liang H."/>
            <person name="Lu P."/>
            <person name="Wu Y."/>
            <person name="Zhang Z."/>
            <person name="Ro D.K."/>
            <person name="Shang Y."/>
            <person name="Huang S."/>
            <person name="Yan J."/>
        </authorList>
    </citation>
    <scope>NUCLEOTIDE SEQUENCE [LARGE SCALE GENOMIC DNA]</scope>
    <source>
        <strain evidence="5">Ta-2019</strain>
    </source>
</reference>
<dbReference type="Pfam" id="PF05691">
    <property type="entry name" value="Raffinose_syn"/>
    <property type="match status" value="1"/>
</dbReference>
<dbReference type="GO" id="GO:0047274">
    <property type="term" value="F:galactinol-sucrose galactosyltransferase activity"/>
    <property type="evidence" value="ECO:0007669"/>
    <property type="project" value="UniProtKB-EC"/>
</dbReference>
<name>A0AA38CF98_TAXCH</name>
<dbReference type="PANTHER" id="PTHR31268:SF5">
    <property type="entry name" value="GALACTINOL--SUCROSE GALACTOSYLTRANSFERASE 6-RELATED"/>
    <property type="match status" value="1"/>
</dbReference>
<proteinExistence type="inferred from homology"/>
<dbReference type="Gene3D" id="3.20.20.70">
    <property type="entry name" value="Aldolase class I"/>
    <property type="match status" value="1"/>
</dbReference>
<evidence type="ECO:0000256" key="4">
    <source>
        <dbReference type="ARBA" id="ARBA00049426"/>
    </source>
</evidence>